<protein>
    <recommendedName>
        <fullName evidence="2">Methyltransferase FkbM domain-containing protein</fullName>
    </recommendedName>
</protein>
<dbReference type="Pfam" id="PF05050">
    <property type="entry name" value="Methyltransf_21"/>
    <property type="match status" value="1"/>
</dbReference>
<dbReference type="NCBIfam" id="TIGR01444">
    <property type="entry name" value="fkbM_fam"/>
    <property type="match status" value="1"/>
</dbReference>
<dbReference type="Proteomes" id="UP000722791">
    <property type="component" value="Unassembled WGS sequence"/>
</dbReference>
<comment type="caution">
    <text evidence="3">The sequence shown here is derived from an EMBL/GenBank/DDBJ whole genome shotgun (WGS) entry which is preliminary data.</text>
</comment>
<dbReference type="InterPro" id="IPR052514">
    <property type="entry name" value="SAM-dependent_MTase"/>
</dbReference>
<dbReference type="InterPro" id="IPR006342">
    <property type="entry name" value="FkbM_mtfrase"/>
</dbReference>
<evidence type="ECO:0000313" key="3">
    <source>
        <dbReference type="EMBL" id="GIL90927.1"/>
    </source>
</evidence>
<accession>A0A8J4CW11</accession>
<feature type="chain" id="PRO_5035391198" description="Methyltransferase FkbM domain-containing protein" evidence="1">
    <location>
        <begin position="26"/>
        <end position="526"/>
    </location>
</feature>
<sequence length="526" mass="58182">MNKRNNTIMLTLLGWLLLGLPAVPAAATAGLHTRSVLQATGLTTREICTNTCSKAKNGVCEEGRPGKVSAISPFIMAYCDLGTDCDDCGPWKTTSTNISWIDGKKVGPIRLLQSRDVQVRVKSAAVPQEIGFNFAYTDPKQDFDVSYHMENAGMVEAGITAISYKLMNGRCVKAGGNRELFVDVGANFGWFAILAAKLGCRVIAYEPVPLFRAFFEFSVHLNDLASLIDIRETVVSHESDTLMKMVVPARGIWGTAGIDGLNIDRAIQSDQEAIEVRSVRLEDEVKDDVLLLKIDVEGWEWSVVKGAEKFLGKHHVENIIMEYSPGVPERHFKWDHMAATPAMLVDLITKFKYRIGHIGDAGKHQSSGWDSNLVPLKEITMDNLKYDVEDIKLWQAGTMACPIPDELKQFEMWALCGGVPEGLNPRSLRAEIGHNTNIWASKGDGLKYLTLRDVVGILSPSDPKDKYFQNNEMNFGMGSRPCHFLDPRVLVKHRCNCTRPDVCGKEEEAAGKAAAEGRIPQNYVLP</sequence>
<dbReference type="EMBL" id="BNCP01000061">
    <property type="protein sequence ID" value="GIL90927.1"/>
    <property type="molecule type" value="Genomic_DNA"/>
</dbReference>
<dbReference type="Gene3D" id="3.40.50.150">
    <property type="entry name" value="Vaccinia Virus protein VP39"/>
    <property type="match status" value="1"/>
</dbReference>
<dbReference type="PANTHER" id="PTHR34203">
    <property type="entry name" value="METHYLTRANSFERASE, FKBM FAMILY PROTEIN"/>
    <property type="match status" value="1"/>
</dbReference>
<reference evidence="3" key="1">
    <citation type="journal article" date="2021" name="Proc. Natl. Acad. Sci. U.S.A.">
        <title>Three genomes in the algal genus Volvox reveal the fate of a haploid sex-determining region after a transition to homothallism.</title>
        <authorList>
            <person name="Yamamoto K."/>
            <person name="Hamaji T."/>
            <person name="Kawai-Toyooka H."/>
            <person name="Matsuzaki R."/>
            <person name="Takahashi F."/>
            <person name="Nishimura Y."/>
            <person name="Kawachi M."/>
            <person name="Noguchi H."/>
            <person name="Minakuchi Y."/>
            <person name="Umen J.G."/>
            <person name="Toyoda A."/>
            <person name="Nozaki H."/>
        </authorList>
    </citation>
    <scope>NUCLEOTIDE SEQUENCE</scope>
    <source>
        <strain evidence="4">NIES-3785</strain>
        <strain evidence="3">NIES-3786</strain>
    </source>
</reference>
<keyword evidence="1" id="KW-0732">Signal</keyword>
<keyword evidence="5" id="KW-1185">Reference proteome</keyword>
<dbReference type="PANTHER" id="PTHR34203:SF13">
    <property type="entry name" value="EXPRESSED PROTEIN"/>
    <property type="match status" value="1"/>
</dbReference>
<evidence type="ECO:0000259" key="2">
    <source>
        <dbReference type="Pfam" id="PF05050"/>
    </source>
</evidence>
<feature type="signal peptide" evidence="1">
    <location>
        <begin position="1"/>
        <end position="25"/>
    </location>
</feature>
<dbReference type="SUPFAM" id="SSF53335">
    <property type="entry name" value="S-adenosyl-L-methionine-dependent methyltransferases"/>
    <property type="match status" value="1"/>
</dbReference>
<dbReference type="OrthoDB" id="411251at2759"/>
<dbReference type="EMBL" id="BNCQ01000054">
    <property type="protein sequence ID" value="GIM14087.1"/>
    <property type="molecule type" value="Genomic_DNA"/>
</dbReference>
<evidence type="ECO:0000313" key="5">
    <source>
        <dbReference type="Proteomes" id="UP000747110"/>
    </source>
</evidence>
<feature type="domain" description="Methyltransferase FkbM" evidence="2">
    <location>
        <begin position="183"/>
        <end position="332"/>
    </location>
</feature>
<dbReference type="Proteomes" id="UP000747110">
    <property type="component" value="Unassembled WGS sequence"/>
</dbReference>
<gene>
    <name evidence="3" type="ORF">Vretifemale_18625</name>
    <name evidence="4" type="ORF">Vretimale_17060</name>
</gene>
<name>A0A8J4CW11_9CHLO</name>
<organism evidence="3 5">
    <name type="scientific">Volvox reticuliferus</name>
    <dbReference type="NCBI Taxonomy" id="1737510"/>
    <lineage>
        <taxon>Eukaryota</taxon>
        <taxon>Viridiplantae</taxon>
        <taxon>Chlorophyta</taxon>
        <taxon>core chlorophytes</taxon>
        <taxon>Chlorophyceae</taxon>
        <taxon>CS clade</taxon>
        <taxon>Chlamydomonadales</taxon>
        <taxon>Volvocaceae</taxon>
        <taxon>Volvox</taxon>
    </lineage>
</organism>
<proteinExistence type="predicted"/>
<dbReference type="AlphaFoldDB" id="A0A8J4CW11"/>
<dbReference type="InterPro" id="IPR029063">
    <property type="entry name" value="SAM-dependent_MTases_sf"/>
</dbReference>
<evidence type="ECO:0000256" key="1">
    <source>
        <dbReference type="SAM" id="SignalP"/>
    </source>
</evidence>
<evidence type="ECO:0000313" key="4">
    <source>
        <dbReference type="EMBL" id="GIM14087.1"/>
    </source>
</evidence>